<sequence length="167" mass="19455">MNALKEWKNLNHGQGIPIDLEFLERHIAISSLLAELSYQKKEKTIDLVRKWGGKLVYSRPDLFSSKVSYYGNRYWLSHNSQKKKFFMQDLKNLKFNQTEFRIPLDILEQSIAIPPLLAELSYKNQEKTIDLIRTLGENRLSITLIYETLIKEVAMLRAPEGLLLSTV</sequence>
<protein>
    <submittedName>
        <fullName evidence="1">Uncharacterized protein</fullName>
    </submittedName>
</protein>
<gene>
    <name evidence="1" type="ORF">KP78_17100</name>
</gene>
<reference evidence="1 2" key="1">
    <citation type="submission" date="2015-01" db="EMBL/GenBank/DDBJ databases">
        <title>Genome sequencing of Jeotgalibacillus soli.</title>
        <authorList>
            <person name="Goh K.M."/>
            <person name="Chan K.-G."/>
            <person name="Yaakop A.S."/>
            <person name="Ee R."/>
            <person name="Gan H.M."/>
            <person name="Chan C.S."/>
        </authorList>
    </citation>
    <scope>NUCLEOTIDE SEQUENCE [LARGE SCALE GENOMIC DNA]</scope>
    <source>
        <strain evidence="1 2">P9</strain>
    </source>
</reference>
<evidence type="ECO:0000313" key="2">
    <source>
        <dbReference type="Proteomes" id="UP000031938"/>
    </source>
</evidence>
<name>A0A0C2VWA0_9BACL</name>
<keyword evidence="2" id="KW-1185">Reference proteome</keyword>
<dbReference type="RefSeq" id="WP_041087876.1">
    <property type="nucleotide sequence ID" value="NZ_JXRP01000013.1"/>
</dbReference>
<organism evidence="1 2">
    <name type="scientific">Jeotgalibacillus soli</name>
    <dbReference type="NCBI Taxonomy" id="889306"/>
    <lineage>
        <taxon>Bacteria</taxon>
        <taxon>Bacillati</taxon>
        <taxon>Bacillota</taxon>
        <taxon>Bacilli</taxon>
        <taxon>Bacillales</taxon>
        <taxon>Caryophanaceae</taxon>
        <taxon>Jeotgalibacillus</taxon>
    </lineage>
</organism>
<evidence type="ECO:0000313" key="1">
    <source>
        <dbReference type="EMBL" id="KIL48263.1"/>
    </source>
</evidence>
<dbReference type="Proteomes" id="UP000031938">
    <property type="component" value="Unassembled WGS sequence"/>
</dbReference>
<proteinExistence type="predicted"/>
<dbReference type="OrthoDB" id="2974520at2"/>
<accession>A0A0C2VWA0</accession>
<comment type="caution">
    <text evidence="1">The sequence shown here is derived from an EMBL/GenBank/DDBJ whole genome shotgun (WGS) entry which is preliminary data.</text>
</comment>
<dbReference type="PATRIC" id="fig|889306.3.peg.1718"/>
<dbReference type="EMBL" id="JXRP01000013">
    <property type="protein sequence ID" value="KIL48263.1"/>
    <property type="molecule type" value="Genomic_DNA"/>
</dbReference>
<dbReference type="AlphaFoldDB" id="A0A0C2VWA0"/>